<protein>
    <submittedName>
        <fullName evidence="10">Methyl-accepting chemotaxis sensor/transducer protein</fullName>
    </submittedName>
</protein>
<evidence type="ECO:0000259" key="8">
    <source>
        <dbReference type="PROSITE" id="PS50111"/>
    </source>
</evidence>
<dbReference type="CDD" id="cd06225">
    <property type="entry name" value="HAMP"/>
    <property type="match status" value="1"/>
</dbReference>
<dbReference type="InterPro" id="IPR003660">
    <property type="entry name" value="HAMP_dom"/>
</dbReference>
<dbReference type="InterPro" id="IPR004090">
    <property type="entry name" value="Chemotax_Me-accpt_rcpt"/>
</dbReference>
<dbReference type="CDD" id="cd11386">
    <property type="entry name" value="MCP_signal"/>
    <property type="match status" value="1"/>
</dbReference>
<dbReference type="Pfam" id="PF00672">
    <property type="entry name" value="HAMP"/>
    <property type="match status" value="1"/>
</dbReference>
<dbReference type="GO" id="GO:0007165">
    <property type="term" value="P:signal transduction"/>
    <property type="evidence" value="ECO:0007669"/>
    <property type="project" value="UniProtKB-KW"/>
</dbReference>
<comment type="subcellular location">
    <subcellularLocation>
        <location evidence="1">Membrane</location>
        <topology evidence="1">Multi-pass membrane protein</topology>
    </subcellularLocation>
</comment>
<evidence type="ECO:0000256" key="6">
    <source>
        <dbReference type="ARBA" id="ARBA00029447"/>
    </source>
</evidence>
<dbReference type="Pfam" id="PF00015">
    <property type="entry name" value="MCPsignal"/>
    <property type="match status" value="1"/>
</dbReference>
<dbReference type="InterPro" id="IPR004089">
    <property type="entry name" value="MCPsignal_dom"/>
</dbReference>
<accession>A0A3B1BGN1</accession>
<evidence type="ECO:0000256" key="5">
    <source>
        <dbReference type="ARBA" id="ARBA00023224"/>
    </source>
</evidence>
<dbReference type="GO" id="GO:0004888">
    <property type="term" value="F:transmembrane signaling receptor activity"/>
    <property type="evidence" value="ECO:0007669"/>
    <property type="project" value="InterPro"/>
</dbReference>
<keyword evidence="4 7" id="KW-0472">Membrane</keyword>
<dbReference type="PANTHER" id="PTHR32089">
    <property type="entry name" value="METHYL-ACCEPTING CHEMOTAXIS PROTEIN MCPB"/>
    <property type="match status" value="1"/>
</dbReference>
<dbReference type="GO" id="GO:0016020">
    <property type="term" value="C:membrane"/>
    <property type="evidence" value="ECO:0007669"/>
    <property type="project" value="UniProtKB-SubCell"/>
</dbReference>
<keyword evidence="5" id="KW-0807">Transducer</keyword>
<evidence type="ECO:0000256" key="7">
    <source>
        <dbReference type="SAM" id="Phobius"/>
    </source>
</evidence>
<reference evidence="10" key="1">
    <citation type="submission" date="2018-06" db="EMBL/GenBank/DDBJ databases">
        <authorList>
            <person name="Zhirakovskaya E."/>
        </authorList>
    </citation>
    <scope>NUCLEOTIDE SEQUENCE</scope>
</reference>
<dbReference type="SMART" id="SM00304">
    <property type="entry name" value="HAMP"/>
    <property type="match status" value="1"/>
</dbReference>
<keyword evidence="3 7" id="KW-1133">Transmembrane helix</keyword>
<organism evidence="10">
    <name type="scientific">hydrothermal vent metagenome</name>
    <dbReference type="NCBI Taxonomy" id="652676"/>
    <lineage>
        <taxon>unclassified sequences</taxon>
        <taxon>metagenomes</taxon>
        <taxon>ecological metagenomes</taxon>
    </lineage>
</organism>
<feature type="domain" description="Methyl-accepting transducer" evidence="8">
    <location>
        <begin position="303"/>
        <end position="539"/>
    </location>
</feature>
<dbReference type="PANTHER" id="PTHR32089:SF119">
    <property type="entry name" value="METHYL-ACCEPTING CHEMOTAXIS PROTEIN CTPL"/>
    <property type="match status" value="1"/>
</dbReference>
<evidence type="ECO:0000256" key="2">
    <source>
        <dbReference type="ARBA" id="ARBA00022692"/>
    </source>
</evidence>
<dbReference type="PROSITE" id="PS50111">
    <property type="entry name" value="CHEMOTAXIS_TRANSDUC_2"/>
    <property type="match status" value="1"/>
</dbReference>
<dbReference type="PRINTS" id="PR00260">
    <property type="entry name" value="CHEMTRNSDUCR"/>
</dbReference>
<comment type="similarity">
    <text evidence="6">Belongs to the methyl-accepting chemotaxis (MCP) protein family.</text>
</comment>
<gene>
    <name evidence="10" type="ORF">MNBD_GAMMA26-499</name>
</gene>
<proteinExistence type="inferred from homology"/>
<dbReference type="PROSITE" id="PS51257">
    <property type="entry name" value="PROKAR_LIPOPROTEIN"/>
    <property type="match status" value="1"/>
</dbReference>
<dbReference type="FunFam" id="1.10.287.950:FF:000001">
    <property type="entry name" value="Methyl-accepting chemotaxis sensory transducer"/>
    <property type="match status" value="1"/>
</dbReference>
<evidence type="ECO:0000256" key="1">
    <source>
        <dbReference type="ARBA" id="ARBA00004141"/>
    </source>
</evidence>
<dbReference type="SMART" id="SM00283">
    <property type="entry name" value="MA"/>
    <property type="match status" value="1"/>
</dbReference>
<evidence type="ECO:0000259" key="9">
    <source>
        <dbReference type="PROSITE" id="PS50885"/>
    </source>
</evidence>
<evidence type="ECO:0000256" key="4">
    <source>
        <dbReference type="ARBA" id="ARBA00023136"/>
    </source>
</evidence>
<feature type="domain" description="HAMP" evidence="9">
    <location>
        <begin position="245"/>
        <end position="298"/>
    </location>
</feature>
<feature type="transmembrane region" description="Helical" evidence="7">
    <location>
        <begin position="226"/>
        <end position="244"/>
    </location>
</feature>
<name>A0A3B1BGN1_9ZZZZ</name>
<dbReference type="SUPFAM" id="SSF58104">
    <property type="entry name" value="Methyl-accepting chemotaxis protein (MCP) signaling domain"/>
    <property type="match status" value="1"/>
</dbReference>
<sequence length="575" mass="62084">MKLILNNLSIMAKLQVMSGLILLLVACSMLYLTSEIGDQAKLIQSQEAVASTQAQLTERQSMLIKKQSEALAQELLVQSLAYNFVTMRYWLTDLAVSWMNESEEYAEKHQNESLLQLEQLSASHKEFSEWAGPEIEAYYGLVMQAVDAYIDGNRVLGNSLVVEARNKAMVIDQRLADILLATMEDVKSVGVALQQATKKLADSGQQLKSSAQSVVDGIGVVQSSSMGLLVITIIVGFAAAWVGGKTIAAPLVRLCSTIQHIEQNSDLTLRSDNQSEDEVGKIASSLNKMLDKFQHIINDVTKSSQQIAMTAAEVYQVTEQSSHGVSQQQQDTTQLATAITEMATTVRDVAQNANEAATATQQANDVASNGRQEVNCTVASIKQLAQSVVQAADVIQELNGHSNSIGNVLHVITGIAEQTNLLALNAAIEAARAGEQGRGFAVVADEVRSLAKRTQDSTQEIQETIKSLRKSTDDAVSAMEDSRAQAGIGVEQADKTRVSLEQIIDAVSTITDMTSLIACASEEQRVVAEEINKNIISINDVADSAAADTQKTVASTDTLQRHSNQMLGLVQQFKV</sequence>
<evidence type="ECO:0000256" key="3">
    <source>
        <dbReference type="ARBA" id="ARBA00022989"/>
    </source>
</evidence>
<dbReference type="EMBL" id="UOFX01000074">
    <property type="protein sequence ID" value="VAX10538.1"/>
    <property type="molecule type" value="Genomic_DNA"/>
</dbReference>
<dbReference type="AlphaFoldDB" id="A0A3B1BGN1"/>
<dbReference type="Gene3D" id="1.10.287.950">
    <property type="entry name" value="Methyl-accepting chemotaxis protein"/>
    <property type="match status" value="1"/>
</dbReference>
<evidence type="ECO:0000313" key="10">
    <source>
        <dbReference type="EMBL" id="VAX10538.1"/>
    </source>
</evidence>
<keyword evidence="2 7" id="KW-0812">Transmembrane</keyword>
<dbReference type="PROSITE" id="PS50885">
    <property type="entry name" value="HAMP"/>
    <property type="match status" value="1"/>
</dbReference>
<feature type="transmembrane region" description="Helical" evidence="7">
    <location>
        <begin position="12"/>
        <end position="32"/>
    </location>
</feature>
<dbReference type="GO" id="GO:0006935">
    <property type="term" value="P:chemotaxis"/>
    <property type="evidence" value="ECO:0007669"/>
    <property type="project" value="InterPro"/>
</dbReference>